<reference evidence="2" key="1">
    <citation type="submission" date="2018-08" db="EMBL/GenBank/DDBJ databases">
        <authorList>
            <person name="Rossello M."/>
        </authorList>
    </citation>
    <scope>NUCLEOTIDE SEQUENCE [LARGE SCALE GENOMIC DNA]</scope>
    <source>
        <strain evidence="2">cv. Chinese Spring</strain>
    </source>
</reference>
<name>A0A3B5Y0N9_WHEAT</name>
<feature type="region of interest" description="Disordered" evidence="1">
    <location>
        <begin position="1"/>
        <end position="25"/>
    </location>
</feature>
<dbReference type="Gramene" id="TraesCS1A02G216500.1">
    <property type="protein sequence ID" value="TraesCS1A02G216500.1"/>
    <property type="gene ID" value="TraesCS1A02G216500"/>
</dbReference>
<proteinExistence type="predicted"/>
<keyword evidence="3" id="KW-1185">Reference proteome</keyword>
<accession>A0A3B5Y0N9</accession>
<sequence length="130" mass="15132">MASSSSSSSRSHYSASRVQGAPVRSPIRYRQGPLDYEPYDPFECRPPKKAAMWISWSDENPRRRYRSCYYSRRGGCQYFIWHDDPIDDPFLKQLVLDLRDQVWLLERLNSNLHDANEPLHVQPAADSSSP</sequence>
<organism evidence="2">
    <name type="scientific">Triticum aestivum</name>
    <name type="common">Wheat</name>
    <dbReference type="NCBI Taxonomy" id="4565"/>
    <lineage>
        <taxon>Eukaryota</taxon>
        <taxon>Viridiplantae</taxon>
        <taxon>Streptophyta</taxon>
        <taxon>Embryophyta</taxon>
        <taxon>Tracheophyta</taxon>
        <taxon>Spermatophyta</taxon>
        <taxon>Magnoliopsida</taxon>
        <taxon>Liliopsida</taxon>
        <taxon>Poales</taxon>
        <taxon>Poaceae</taxon>
        <taxon>BOP clade</taxon>
        <taxon>Pooideae</taxon>
        <taxon>Triticodae</taxon>
        <taxon>Triticeae</taxon>
        <taxon>Triticinae</taxon>
        <taxon>Triticum</taxon>
    </lineage>
</organism>
<dbReference type="STRING" id="4565.A0A3B5Y0N9"/>
<dbReference type="Gramene" id="TraesCS1A03G0570700.1">
    <property type="protein sequence ID" value="TraesCS1A03G0570700.1.CDS"/>
    <property type="gene ID" value="TraesCS1A03G0570700"/>
</dbReference>
<dbReference type="Proteomes" id="UP000019116">
    <property type="component" value="Chromosome 1A"/>
</dbReference>
<evidence type="ECO:0000313" key="3">
    <source>
        <dbReference type="Proteomes" id="UP000019116"/>
    </source>
</evidence>
<dbReference type="OrthoDB" id="595554at2759"/>
<dbReference type="PANTHER" id="PTHR33248">
    <property type="entry name" value="ZINC ION-BINDING PROTEIN"/>
    <property type="match status" value="1"/>
</dbReference>
<feature type="compositionally biased region" description="Low complexity" evidence="1">
    <location>
        <begin position="1"/>
        <end position="17"/>
    </location>
</feature>
<evidence type="ECO:0000313" key="2">
    <source>
        <dbReference type="EnsemblPlants" id="TraesCS1A02G216500.1"/>
    </source>
</evidence>
<dbReference type="OMA" id="VICHCEL"/>
<protein>
    <recommendedName>
        <fullName evidence="4">Zinc finger GRF-type domain-containing protein</fullName>
    </recommendedName>
</protein>
<evidence type="ECO:0000256" key="1">
    <source>
        <dbReference type="SAM" id="MobiDB-lite"/>
    </source>
</evidence>
<evidence type="ECO:0008006" key="4">
    <source>
        <dbReference type="Google" id="ProtNLM"/>
    </source>
</evidence>
<dbReference type="AlphaFoldDB" id="A0A3B5Y0N9"/>
<reference evidence="2" key="2">
    <citation type="submission" date="2018-10" db="UniProtKB">
        <authorList>
            <consortium name="EnsemblPlants"/>
        </authorList>
    </citation>
    <scope>IDENTIFICATION</scope>
</reference>
<dbReference type="EnsemblPlants" id="TraesCS1A02G216500.1">
    <property type="protein sequence ID" value="TraesCS1A02G216500.1"/>
    <property type="gene ID" value="TraesCS1A02G216500"/>
</dbReference>